<evidence type="ECO:0000256" key="1">
    <source>
        <dbReference type="ARBA" id="ARBA00004613"/>
    </source>
</evidence>
<dbReference type="Gene3D" id="2.120.10.30">
    <property type="entry name" value="TolB, C-terminal domain"/>
    <property type="match status" value="1"/>
</dbReference>
<evidence type="ECO:0000313" key="5">
    <source>
        <dbReference type="EMBL" id="CAK1547167.1"/>
    </source>
</evidence>
<evidence type="ECO:0000256" key="4">
    <source>
        <dbReference type="ARBA" id="ARBA00022729"/>
    </source>
</evidence>
<protein>
    <recommendedName>
        <fullName evidence="7">Yellow-h3</fullName>
    </recommendedName>
</protein>
<sequence length="506" mass="58466">MALSHQWFIQWSSPSLVFTDINAQYKNVNQYLYNRDVHTQNVIPKYYRNSEYYKNYDYQRNDYQNVLKKNRRQEKSRYSGVTLWLAMLGLASTQSIPADLETPPFSTLYKWKYMDFEFPSESHRQDAIISRKYVPENVLPLGLEIWGSRVWVTLPNWKEGVPATLATVSRTGGIASPLLVPYPDWSYHRAYNEPNKCLGMTSVFRVNIDQCGRLWVLDSGQIDSTDSPKQICPPSIMVFDLRTDALIARHYIPKKYVLQDSLFSNIIVDSSASDCSDLYAYISDTWRFGLLVFRDSDKEFWRFSHHLFYPDPLASNFTLHGLNFQWSDGIFGLALTPSDYYNNERILFFHSMSSYREFYVRTSVLRDPFRVNNSATEFNLVGESRGLSGQSSASAIDRRGVMFYGLVTRDTVGCWDTKKPYQMSTTGVIAMNAETLVFPNDVKIDQEERQNVWVISNKLPMFQNAPLDLDNYNYRILYADAIDAVRGTICDPNLTTGQGLHSRPLL</sequence>
<dbReference type="PANTHER" id="PTHR10009">
    <property type="entry name" value="PROTEIN YELLOW-RELATED"/>
    <property type="match status" value="1"/>
</dbReference>
<organism evidence="5 6">
    <name type="scientific">Leptosia nina</name>
    <dbReference type="NCBI Taxonomy" id="320188"/>
    <lineage>
        <taxon>Eukaryota</taxon>
        <taxon>Metazoa</taxon>
        <taxon>Ecdysozoa</taxon>
        <taxon>Arthropoda</taxon>
        <taxon>Hexapoda</taxon>
        <taxon>Insecta</taxon>
        <taxon>Pterygota</taxon>
        <taxon>Neoptera</taxon>
        <taxon>Endopterygota</taxon>
        <taxon>Lepidoptera</taxon>
        <taxon>Glossata</taxon>
        <taxon>Ditrysia</taxon>
        <taxon>Papilionoidea</taxon>
        <taxon>Pieridae</taxon>
        <taxon>Pierinae</taxon>
        <taxon>Leptosia</taxon>
    </lineage>
</organism>
<name>A0AAV1JDG5_9NEOP</name>
<dbReference type="PRINTS" id="PR01366">
    <property type="entry name" value="ROYALJELLY"/>
</dbReference>
<evidence type="ECO:0000256" key="2">
    <source>
        <dbReference type="ARBA" id="ARBA00009127"/>
    </source>
</evidence>
<accession>A0AAV1JDG5</accession>
<evidence type="ECO:0008006" key="7">
    <source>
        <dbReference type="Google" id="ProtNLM"/>
    </source>
</evidence>
<evidence type="ECO:0000256" key="3">
    <source>
        <dbReference type="ARBA" id="ARBA00022525"/>
    </source>
</evidence>
<keyword evidence="3" id="KW-0964">Secreted</keyword>
<proteinExistence type="inferred from homology"/>
<dbReference type="InterPro" id="IPR017996">
    <property type="entry name" value="MRJP/yellow-related"/>
</dbReference>
<reference evidence="5 6" key="1">
    <citation type="submission" date="2023-11" db="EMBL/GenBank/DDBJ databases">
        <authorList>
            <person name="Okamura Y."/>
        </authorList>
    </citation>
    <scope>NUCLEOTIDE SEQUENCE [LARGE SCALE GENOMIC DNA]</scope>
</reference>
<keyword evidence="6" id="KW-1185">Reference proteome</keyword>
<comment type="similarity">
    <text evidence="2">Belongs to the major royal jelly protein family.</text>
</comment>
<keyword evidence="4" id="KW-0732">Signal</keyword>
<gene>
    <name evidence="5" type="ORF">LNINA_LOCUS6662</name>
</gene>
<evidence type="ECO:0000313" key="6">
    <source>
        <dbReference type="Proteomes" id="UP001497472"/>
    </source>
</evidence>
<comment type="caution">
    <text evidence="5">The sequence shown here is derived from an EMBL/GenBank/DDBJ whole genome shotgun (WGS) entry which is preliminary data.</text>
</comment>
<dbReference type="PANTHER" id="PTHR10009:SF13">
    <property type="entry name" value="DOPAMINECHROME TAUTOMERASE"/>
    <property type="match status" value="1"/>
</dbReference>
<dbReference type="InterPro" id="IPR011042">
    <property type="entry name" value="6-blade_b-propeller_TolB-like"/>
</dbReference>
<dbReference type="FunFam" id="2.120.10.30:FF:000045">
    <property type="entry name" value="Blast:Protein yellow"/>
    <property type="match status" value="1"/>
</dbReference>
<dbReference type="Pfam" id="PF03022">
    <property type="entry name" value="MRJP"/>
    <property type="match status" value="1"/>
</dbReference>
<comment type="subcellular location">
    <subcellularLocation>
        <location evidence="1">Secreted</location>
    </subcellularLocation>
</comment>
<dbReference type="GO" id="GO:0005576">
    <property type="term" value="C:extracellular region"/>
    <property type="evidence" value="ECO:0007669"/>
    <property type="project" value="UniProtKB-SubCell"/>
</dbReference>
<dbReference type="AlphaFoldDB" id="A0AAV1JDG5"/>
<dbReference type="EMBL" id="CAVLEF010000009">
    <property type="protein sequence ID" value="CAK1547167.1"/>
    <property type="molecule type" value="Genomic_DNA"/>
</dbReference>
<dbReference type="Proteomes" id="UP001497472">
    <property type="component" value="Unassembled WGS sequence"/>
</dbReference>